<sequence length="461" mass="48943">MQHPTQKNETSKKVASAVAAVSSFLTPFTGAAINIALPAIQREFAMNALLLGWVSASFLLSSAMFLVPFGRIADIYGRKRIFLTGITLFALFSLLSALANSTLTLLAARLLQGVGAAMIFGTGVAILTSVYPPQERGKALGINVAAVYTGLSLGPVLGGILVHQFGWRSIFLAVTLLSAGAVILALWKLKGEWAEARDEKFDLPGAFIYALSLPALMYGFSALPAVAGMLFIAAGVLGLILFVRWELRAQSPLLNMALFRKNTVFTFSNLAALINYSATFAVGFLLSLYLQYLKGLTAQAAGATLVWQPAVMALCSPFAGRLSDRTEPRIVASVGMLLTTCGLLLLAFLSAGTPFWAIIAVLILLGLGFALFSSPNTNAVMSAVEKRYYGVASGTLGTMRLTGQMFSMGITMLVFALYIGKVQITSAYYAPFLAAVKSAFLIFAVLCAGGIFASLARGKMR</sequence>
<keyword evidence="3 6" id="KW-0812">Transmembrane</keyword>
<dbReference type="GO" id="GO:0005886">
    <property type="term" value="C:plasma membrane"/>
    <property type="evidence" value="ECO:0007669"/>
    <property type="project" value="UniProtKB-SubCell"/>
</dbReference>
<feature type="transmembrane region" description="Helical" evidence="6">
    <location>
        <begin position="355"/>
        <end position="372"/>
    </location>
</feature>
<keyword evidence="9" id="KW-1185">Reference proteome</keyword>
<dbReference type="Proteomes" id="UP000282654">
    <property type="component" value="Unassembled WGS sequence"/>
</dbReference>
<dbReference type="CDD" id="cd17321">
    <property type="entry name" value="MFS_MMR_MDR_like"/>
    <property type="match status" value="1"/>
</dbReference>
<evidence type="ECO:0000256" key="3">
    <source>
        <dbReference type="ARBA" id="ARBA00022692"/>
    </source>
</evidence>
<evidence type="ECO:0000256" key="4">
    <source>
        <dbReference type="ARBA" id="ARBA00022989"/>
    </source>
</evidence>
<dbReference type="PROSITE" id="PS50850">
    <property type="entry name" value="MFS"/>
    <property type="match status" value="1"/>
</dbReference>
<feature type="transmembrane region" description="Helical" evidence="6">
    <location>
        <begin position="226"/>
        <end position="243"/>
    </location>
</feature>
<keyword evidence="5 6" id="KW-0472">Membrane</keyword>
<dbReference type="InterPro" id="IPR011701">
    <property type="entry name" value="MFS"/>
</dbReference>
<keyword evidence="2" id="KW-0813">Transport</keyword>
<dbReference type="Gene3D" id="1.20.1720.10">
    <property type="entry name" value="Multidrug resistance protein D"/>
    <property type="match status" value="1"/>
</dbReference>
<dbReference type="OrthoDB" id="102502at2"/>
<comment type="caution">
    <text evidence="8">The sequence shown here is derived from an EMBL/GenBank/DDBJ whole genome shotgun (WGS) entry which is preliminary data.</text>
</comment>
<dbReference type="PANTHER" id="PTHR42718:SF9">
    <property type="entry name" value="MAJOR FACILITATOR SUPERFAMILY MULTIDRUG TRANSPORTER MFSC"/>
    <property type="match status" value="1"/>
</dbReference>
<feature type="transmembrane region" description="Helical" evidence="6">
    <location>
        <begin position="330"/>
        <end position="349"/>
    </location>
</feature>
<feature type="transmembrane region" description="Helical" evidence="6">
    <location>
        <begin position="296"/>
        <end position="318"/>
    </location>
</feature>
<protein>
    <submittedName>
        <fullName evidence="8">EmrB/QacA subfamily drug resistance transporter</fullName>
    </submittedName>
</protein>
<dbReference type="InterPro" id="IPR020846">
    <property type="entry name" value="MFS_dom"/>
</dbReference>
<feature type="transmembrane region" description="Helical" evidence="6">
    <location>
        <begin position="81"/>
        <end position="99"/>
    </location>
</feature>
<evidence type="ECO:0000259" key="7">
    <source>
        <dbReference type="PROSITE" id="PS50850"/>
    </source>
</evidence>
<dbReference type="GO" id="GO:0022857">
    <property type="term" value="F:transmembrane transporter activity"/>
    <property type="evidence" value="ECO:0007669"/>
    <property type="project" value="InterPro"/>
</dbReference>
<reference evidence="8 9" key="1">
    <citation type="submission" date="2018-11" db="EMBL/GenBank/DDBJ databases">
        <title>Genomic Encyclopedia of Type Strains, Phase IV (KMG-IV): sequencing the most valuable type-strain genomes for metagenomic binning, comparative biology and taxonomic classification.</title>
        <authorList>
            <person name="Goeker M."/>
        </authorList>
    </citation>
    <scope>NUCLEOTIDE SEQUENCE [LARGE SCALE GENOMIC DNA]</scope>
    <source>
        <strain evidence="8 9">DSM 102936</strain>
    </source>
</reference>
<comment type="subcellular location">
    <subcellularLocation>
        <location evidence="1">Cell membrane</location>
        <topology evidence="1">Multi-pass membrane protein</topology>
    </subcellularLocation>
</comment>
<organism evidence="8 9">
    <name type="scientific">Thermodesulfitimonas autotrophica</name>
    <dbReference type="NCBI Taxonomy" id="1894989"/>
    <lineage>
        <taxon>Bacteria</taxon>
        <taxon>Bacillati</taxon>
        <taxon>Bacillota</taxon>
        <taxon>Clostridia</taxon>
        <taxon>Thermoanaerobacterales</taxon>
        <taxon>Thermoanaerobacteraceae</taxon>
        <taxon>Thermodesulfitimonas</taxon>
    </lineage>
</organism>
<feature type="transmembrane region" description="Helical" evidence="6">
    <location>
        <begin position="140"/>
        <end position="163"/>
    </location>
</feature>
<dbReference type="RefSeq" id="WP_123929039.1">
    <property type="nucleotide sequence ID" value="NZ_RKRE01000002.1"/>
</dbReference>
<dbReference type="SUPFAM" id="SSF103473">
    <property type="entry name" value="MFS general substrate transporter"/>
    <property type="match status" value="1"/>
</dbReference>
<dbReference type="Gene3D" id="1.20.1250.20">
    <property type="entry name" value="MFS general substrate transporter like domains"/>
    <property type="match status" value="1"/>
</dbReference>
<dbReference type="PRINTS" id="PR01036">
    <property type="entry name" value="TCRTETB"/>
</dbReference>
<gene>
    <name evidence="8" type="ORF">EDD75_1048</name>
</gene>
<keyword evidence="4 6" id="KW-1133">Transmembrane helix</keyword>
<feature type="transmembrane region" description="Helical" evidence="6">
    <location>
        <begin position="432"/>
        <end position="456"/>
    </location>
</feature>
<dbReference type="InterPro" id="IPR036259">
    <property type="entry name" value="MFS_trans_sf"/>
</dbReference>
<evidence type="ECO:0000256" key="6">
    <source>
        <dbReference type="SAM" id="Phobius"/>
    </source>
</evidence>
<feature type="transmembrane region" description="Helical" evidence="6">
    <location>
        <begin position="401"/>
        <end position="420"/>
    </location>
</feature>
<evidence type="ECO:0000256" key="2">
    <source>
        <dbReference type="ARBA" id="ARBA00022448"/>
    </source>
</evidence>
<proteinExistence type="predicted"/>
<feature type="transmembrane region" description="Helical" evidence="6">
    <location>
        <begin position="169"/>
        <end position="189"/>
    </location>
</feature>
<feature type="transmembrane region" description="Helical" evidence="6">
    <location>
        <begin position="48"/>
        <end position="69"/>
    </location>
</feature>
<feature type="transmembrane region" description="Helical" evidence="6">
    <location>
        <begin position="264"/>
        <end position="290"/>
    </location>
</feature>
<evidence type="ECO:0000256" key="5">
    <source>
        <dbReference type="ARBA" id="ARBA00023136"/>
    </source>
</evidence>
<dbReference type="PANTHER" id="PTHR42718">
    <property type="entry name" value="MAJOR FACILITATOR SUPERFAMILY MULTIDRUG TRANSPORTER MFSC"/>
    <property type="match status" value="1"/>
</dbReference>
<evidence type="ECO:0000256" key="1">
    <source>
        <dbReference type="ARBA" id="ARBA00004651"/>
    </source>
</evidence>
<evidence type="ECO:0000313" key="8">
    <source>
        <dbReference type="EMBL" id="RPF46790.1"/>
    </source>
</evidence>
<dbReference type="EMBL" id="RKRE01000002">
    <property type="protein sequence ID" value="RPF46790.1"/>
    <property type="molecule type" value="Genomic_DNA"/>
</dbReference>
<accession>A0A3N5AT31</accession>
<feature type="domain" description="Major facilitator superfamily (MFS) profile" evidence="7">
    <location>
        <begin position="15"/>
        <end position="461"/>
    </location>
</feature>
<name>A0A3N5AT31_9THEO</name>
<feature type="transmembrane region" description="Helical" evidence="6">
    <location>
        <begin position="105"/>
        <end position="128"/>
    </location>
</feature>
<dbReference type="Pfam" id="PF07690">
    <property type="entry name" value="MFS_1"/>
    <property type="match status" value="1"/>
</dbReference>
<evidence type="ECO:0000313" key="9">
    <source>
        <dbReference type="Proteomes" id="UP000282654"/>
    </source>
</evidence>
<dbReference type="AlphaFoldDB" id="A0A3N5AT31"/>
<dbReference type="FunFam" id="1.20.1250.20:FF:000503">
    <property type="entry name" value="Drug resistance transporter, EmrB/QacA subfamily"/>
    <property type="match status" value="1"/>
</dbReference>